<dbReference type="EMBL" id="CAEZTM010000125">
    <property type="protein sequence ID" value="CAB4582981.1"/>
    <property type="molecule type" value="Genomic_DNA"/>
</dbReference>
<evidence type="ECO:0000313" key="1">
    <source>
        <dbReference type="EMBL" id="CAB4582981.1"/>
    </source>
</evidence>
<gene>
    <name evidence="1" type="ORF">UFOPK1684_01536</name>
</gene>
<dbReference type="Gene3D" id="3.40.50.11350">
    <property type="match status" value="1"/>
</dbReference>
<protein>
    <submittedName>
        <fullName evidence="1">Unannotated protein</fullName>
    </submittedName>
</protein>
<dbReference type="AlphaFoldDB" id="A0A6J6F2G8"/>
<reference evidence="1" key="1">
    <citation type="submission" date="2020-05" db="EMBL/GenBank/DDBJ databases">
        <authorList>
            <person name="Chiriac C."/>
            <person name="Salcher M."/>
            <person name="Ghai R."/>
            <person name="Kavagutti S V."/>
        </authorList>
    </citation>
    <scope>NUCLEOTIDE SEQUENCE</scope>
</reference>
<sequence>MPKKRVGLFRRNGAMFSNLWEATCFLRWAQANSLTPVIDFQTVHPMNHRDAAHSDAWADYFEPVSALSVEDAIADSDVVMYSAPRGTQFPVYEYSQVPEYHEIFTKNIRLNSMMSEYVSLWTGFLDERGAALGVHARGTDMRNAKSHLAPPENHQLFRLVDKALERGGFDSIFCASEDERSLRAFVRRYGPMVITTDSFRTTKRKKLSRMSSNVLEWRYVLGMQVIRDAWLLAHCHGLVSGPSNVSEHAQVINGNRYGVNYQIRRPKVDIAGSAPWQISVTNSLRFWTTSRFNGPDFKIIDRSAV</sequence>
<proteinExistence type="predicted"/>
<accession>A0A6J6F2G8</accession>
<organism evidence="1">
    <name type="scientific">freshwater metagenome</name>
    <dbReference type="NCBI Taxonomy" id="449393"/>
    <lineage>
        <taxon>unclassified sequences</taxon>
        <taxon>metagenomes</taxon>
        <taxon>ecological metagenomes</taxon>
    </lineage>
</organism>
<name>A0A6J6F2G8_9ZZZZ</name>